<proteinExistence type="predicted"/>
<dbReference type="AlphaFoldDB" id="A0A8C4WMW5"/>
<feature type="transmembrane region" description="Helical" evidence="5">
    <location>
        <begin position="151"/>
        <end position="172"/>
    </location>
</feature>
<feature type="region of interest" description="Disordered" evidence="4">
    <location>
        <begin position="299"/>
        <end position="324"/>
    </location>
</feature>
<evidence type="ECO:0000256" key="2">
    <source>
        <dbReference type="ARBA" id="ARBA00022723"/>
    </source>
</evidence>
<organism evidence="7 8">
    <name type="scientific">Gopherus evgoodei</name>
    <name type="common">Goodes thornscrub tortoise</name>
    <dbReference type="NCBI Taxonomy" id="1825980"/>
    <lineage>
        <taxon>Eukaryota</taxon>
        <taxon>Metazoa</taxon>
        <taxon>Chordata</taxon>
        <taxon>Craniata</taxon>
        <taxon>Vertebrata</taxon>
        <taxon>Euteleostomi</taxon>
        <taxon>Archelosauria</taxon>
        <taxon>Testudinata</taxon>
        <taxon>Testudines</taxon>
        <taxon>Cryptodira</taxon>
        <taxon>Durocryptodira</taxon>
        <taxon>Testudinoidea</taxon>
        <taxon>Testudinidae</taxon>
        <taxon>Gopherus</taxon>
    </lineage>
</organism>
<dbReference type="GO" id="GO:0005886">
    <property type="term" value="C:plasma membrane"/>
    <property type="evidence" value="ECO:0007669"/>
    <property type="project" value="TreeGrafter"/>
</dbReference>
<dbReference type="Ensembl" id="ENSGEVT00005018349.1">
    <property type="protein sequence ID" value="ENSGEVP00005017464.1"/>
    <property type="gene ID" value="ENSGEVG00005012366.1"/>
</dbReference>
<comment type="subcellular location">
    <subcellularLocation>
        <location evidence="1">Membrane</location>
        <topology evidence="1">Multi-pass membrane protein</topology>
    </subcellularLocation>
</comment>
<dbReference type="PANTHER" id="PTHR24092">
    <property type="entry name" value="PROBABLE PHOSPHOLIPID-TRANSPORTING ATPASE"/>
    <property type="match status" value="1"/>
</dbReference>
<dbReference type="GO" id="GO:0045332">
    <property type="term" value="P:phospholipid translocation"/>
    <property type="evidence" value="ECO:0007669"/>
    <property type="project" value="TreeGrafter"/>
</dbReference>
<dbReference type="InterPro" id="IPR023298">
    <property type="entry name" value="ATPase_P-typ_TM_dom_sf"/>
</dbReference>
<reference evidence="7" key="1">
    <citation type="submission" date="2019-06" db="EMBL/GenBank/DDBJ databases">
        <title>G10K-VGP Goodes thornscrub tortoise genome, primary haplotype.</title>
        <authorList>
            <person name="Murphy B."/>
            <person name="Edwards T."/>
            <person name="Rhie A."/>
            <person name="Koren S."/>
            <person name="Phillippy A."/>
            <person name="Fedrigo O."/>
            <person name="Haase B."/>
            <person name="Mountcastle J."/>
            <person name="Lewin H."/>
            <person name="Damas J."/>
            <person name="Howe K."/>
            <person name="Formenti G."/>
            <person name="Myers G."/>
            <person name="Durbin R."/>
            <person name="Jarvis E.D."/>
        </authorList>
    </citation>
    <scope>NUCLEOTIDE SEQUENCE [LARGE SCALE GENOMIC DNA]</scope>
</reference>
<keyword evidence="3" id="KW-0460">Magnesium</keyword>
<evidence type="ECO:0000256" key="3">
    <source>
        <dbReference type="ARBA" id="ARBA00022842"/>
    </source>
</evidence>
<evidence type="ECO:0000256" key="4">
    <source>
        <dbReference type="SAM" id="MobiDB-lite"/>
    </source>
</evidence>
<keyword evidence="5" id="KW-1133">Transmembrane helix</keyword>
<keyword evidence="2" id="KW-0479">Metal-binding</keyword>
<evidence type="ECO:0000313" key="8">
    <source>
        <dbReference type="Proteomes" id="UP000694390"/>
    </source>
</evidence>
<feature type="domain" description="P-type ATPase C-terminal" evidence="6">
    <location>
        <begin position="62"/>
        <end position="206"/>
    </location>
</feature>
<name>A0A8C4WMW5_9SAUR</name>
<feature type="transmembrane region" description="Helical" evidence="5">
    <location>
        <begin position="116"/>
        <end position="139"/>
    </location>
</feature>
<dbReference type="GO" id="GO:0046872">
    <property type="term" value="F:metal ion binding"/>
    <property type="evidence" value="ECO:0007669"/>
    <property type="project" value="UniProtKB-KW"/>
</dbReference>
<dbReference type="Proteomes" id="UP000694390">
    <property type="component" value="Chromosome 22"/>
</dbReference>
<keyword evidence="8" id="KW-1185">Reference proteome</keyword>
<reference evidence="7" key="3">
    <citation type="submission" date="2025-09" db="UniProtKB">
        <authorList>
            <consortium name="Ensembl"/>
        </authorList>
    </citation>
    <scope>IDENTIFICATION</scope>
</reference>
<dbReference type="SUPFAM" id="SSF81665">
    <property type="entry name" value="Calcium ATPase, transmembrane domain M"/>
    <property type="match status" value="1"/>
</dbReference>
<feature type="transmembrane region" description="Helical" evidence="5">
    <location>
        <begin position="179"/>
        <end position="198"/>
    </location>
</feature>
<dbReference type="GeneTree" id="ENSGT00940000160463"/>
<keyword evidence="5" id="KW-0472">Membrane</keyword>
<keyword evidence="5" id="KW-0812">Transmembrane</keyword>
<feature type="transmembrane region" description="Helical" evidence="5">
    <location>
        <begin position="67"/>
        <end position="87"/>
    </location>
</feature>
<dbReference type="PANTHER" id="PTHR24092:SF78">
    <property type="entry name" value="PHOSPHOLIPID-TRANSPORTING ATPASE IK"/>
    <property type="match status" value="1"/>
</dbReference>
<dbReference type="OrthoDB" id="377733at2759"/>
<reference evidence="7" key="2">
    <citation type="submission" date="2025-08" db="UniProtKB">
        <authorList>
            <consortium name="Ensembl"/>
        </authorList>
    </citation>
    <scope>IDENTIFICATION</scope>
</reference>
<sequence length="483" mass="53385">MQHPASATELSTRNLSFHWKTIRPKFAKVTLNLWVPRLEKLQRGKCWAPALWKSGSFEGSHPLYEGWFLALYNVFYTAYPVLCMGLMEQDVSAEKSLQLPELYKVGQKDELFNYRVFCVTFLHGTVTSLGSFYIALWAFEDRVGSRVVGDYQSFAVTVATSAFLSVVAEIIMDIKFWTILTFLTIAGSLIFFCLFSFLTQNFPAFREAPTIFRFLGKAPPRDPMVEGLASGSLPLPTPDPFILSPPLSSPCSAVSESTVELKSHFRRGSLHRRSSYAFSHKEGYADLIARGASLRVKDSRSRGPVNAGSYQSIPLPTREGAASSPSRSIPLPAFLQSNSDTWWPLVLFAGVNYLWIFPLDPSLLFQDKVTTSCQLLCQGGVRVSGQEDSALSNTDVSGKDHSCADQLSLYTLCSELSSLGRSTQSGRMVASFCPKAHLSSSLTQPRCCNELARACVHSCPLLDGLGIAPTVGHRPYTVNRDSY</sequence>
<dbReference type="InterPro" id="IPR032630">
    <property type="entry name" value="P_typ_ATPase_c"/>
</dbReference>
<dbReference type="Pfam" id="PF16212">
    <property type="entry name" value="PhoLip_ATPase_C"/>
    <property type="match status" value="1"/>
</dbReference>
<evidence type="ECO:0000313" key="7">
    <source>
        <dbReference type="Ensembl" id="ENSGEVP00005017464.1"/>
    </source>
</evidence>
<evidence type="ECO:0000259" key="6">
    <source>
        <dbReference type="Pfam" id="PF16212"/>
    </source>
</evidence>
<dbReference type="GO" id="GO:0140326">
    <property type="term" value="F:ATPase-coupled intramembrane lipid transporter activity"/>
    <property type="evidence" value="ECO:0007669"/>
    <property type="project" value="TreeGrafter"/>
</dbReference>
<dbReference type="GO" id="GO:0005802">
    <property type="term" value="C:trans-Golgi network"/>
    <property type="evidence" value="ECO:0007669"/>
    <property type="project" value="TreeGrafter"/>
</dbReference>
<evidence type="ECO:0000256" key="1">
    <source>
        <dbReference type="ARBA" id="ARBA00004141"/>
    </source>
</evidence>
<protein>
    <recommendedName>
        <fullName evidence="6">P-type ATPase C-terminal domain-containing protein</fullName>
    </recommendedName>
</protein>
<accession>A0A8C4WMW5</accession>
<dbReference type="GO" id="GO:0007030">
    <property type="term" value="P:Golgi organization"/>
    <property type="evidence" value="ECO:0007669"/>
    <property type="project" value="TreeGrafter"/>
</dbReference>
<evidence type="ECO:0000256" key="5">
    <source>
        <dbReference type="SAM" id="Phobius"/>
    </source>
</evidence>